<dbReference type="PANTHER" id="PTHR37984:SF5">
    <property type="entry name" value="PROTEIN NYNRIN-LIKE"/>
    <property type="match status" value="1"/>
</dbReference>
<dbReference type="InterPro" id="IPR043128">
    <property type="entry name" value="Rev_trsase/Diguanyl_cyclase"/>
</dbReference>
<dbReference type="EC" id="2.7.7.49" evidence="1"/>
<dbReference type="SUPFAM" id="SSF56672">
    <property type="entry name" value="DNA/RNA polymerases"/>
    <property type="match status" value="1"/>
</dbReference>
<protein>
    <recommendedName>
        <fullName evidence="1">RNA-directed DNA polymerase</fullName>
        <ecNumber evidence="1">2.7.7.49</ecNumber>
    </recommendedName>
</protein>
<keyword evidence="2" id="KW-1185">Reference proteome</keyword>
<dbReference type="WBParaSite" id="Hba_03570">
    <property type="protein sequence ID" value="Hba_03570"/>
    <property type="gene ID" value="Hba_03570"/>
</dbReference>
<evidence type="ECO:0000256" key="1">
    <source>
        <dbReference type="ARBA" id="ARBA00012493"/>
    </source>
</evidence>
<organism evidence="2 3">
    <name type="scientific">Heterorhabditis bacteriophora</name>
    <name type="common">Entomopathogenic nematode worm</name>
    <dbReference type="NCBI Taxonomy" id="37862"/>
    <lineage>
        <taxon>Eukaryota</taxon>
        <taxon>Metazoa</taxon>
        <taxon>Ecdysozoa</taxon>
        <taxon>Nematoda</taxon>
        <taxon>Chromadorea</taxon>
        <taxon>Rhabditida</taxon>
        <taxon>Rhabditina</taxon>
        <taxon>Rhabditomorpha</taxon>
        <taxon>Strongyloidea</taxon>
        <taxon>Heterorhabditidae</taxon>
        <taxon>Heterorhabditis</taxon>
    </lineage>
</organism>
<accession>A0A1I7WF33</accession>
<dbReference type="Gene3D" id="3.30.70.270">
    <property type="match status" value="1"/>
</dbReference>
<evidence type="ECO:0000313" key="2">
    <source>
        <dbReference type="Proteomes" id="UP000095283"/>
    </source>
</evidence>
<dbReference type="InterPro" id="IPR043502">
    <property type="entry name" value="DNA/RNA_pol_sf"/>
</dbReference>
<dbReference type="PANTHER" id="PTHR37984">
    <property type="entry name" value="PROTEIN CBG26694"/>
    <property type="match status" value="1"/>
</dbReference>
<sequence>MPPPQNVNELQSFLGMITYYTSFVSKMRQMRAPLDALLRKGVRYIWSKECQKAFTAVKEV</sequence>
<dbReference type="Proteomes" id="UP000095283">
    <property type="component" value="Unplaced"/>
</dbReference>
<evidence type="ECO:0000313" key="3">
    <source>
        <dbReference type="WBParaSite" id="Hba_03570"/>
    </source>
</evidence>
<reference evidence="3" key="1">
    <citation type="submission" date="2016-11" db="UniProtKB">
        <authorList>
            <consortium name="WormBaseParasite"/>
        </authorList>
    </citation>
    <scope>IDENTIFICATION</scope>
</reference>
<dbReference type="FunFam" id="3.30.70.270:FF:000020">
    <property type="entry name" value="Transposon Tf2-6 polyprotein-like Protein"/>
    <property type="match status" value="1"/>
</dbReference>
<name>A0A1I7WF33_HETBA</name>
<dbReference type="InterPro" id="IPR050951">
    <property type="entry name" value="Retrovirus_Pol_polyprotein"/>
</dbReference>
<dbReference type="AlphaFoldDB" id="A0A1I7WF33"/>
<dbReference type="GO" id="GO:0003964">
    <property type="term" value="F:RNA-directed DNA polymerase activity"/>
    <property type="evidence" value="ECO:0007669"/>
    <property type="project" value="UniProtKB-EC"/>
</dbReference>
<proteinExistence type="predicted"/>